<name>A0A292PRU7_9PEZI</name>
<keyword evidence="2" id="KW-0285">Flavoprotein</keyword>
<dbReference type="InterPro" id="IPR006094">
    <property type="entry name" value="Oxid_FAD_bind_N"/>
</dbReference>
<dbReference type="SUPFAM" id="SSF56176">
    <property type="entry name" value="FAD-binding/transporter-associated domain-like"/>
    <property type="match status" value="1"/>
</dbReference>
<evidence type="ECO:0000256" key="2">
    <source>
        <dbReference type="ARBA" id="ARBA00022630"/>
    </source>
</evidence>
<dbReference type="EMBL" id="LN891049">
    <property type="protein sequence ID" value="CUS10362.1"/>
    <property type="molecule type" value="Genomic_DNA"/>
</dbReference>
<comment type="similarity">
    <text evidence="1">Belongs to the oxygen-dependent FAD-linked oxidoreductase family.</text>
</comment>
<dbReference type="InterPro" id="IPR036318">
    <property type="entry name" value="FAD-bd_PCMH-like_sf"/>
</dbReference>
<protein>
    <recommendedName>
        <fullName evidence="7">FAD-binding PCMH-type domain-containing protein</fullName>
    </recommendedName>
</protein>
<evidence type="ECO:0000313" key="9">
    <source>
        <dbReference type="Proteomes" id="UP001412239"/>
    </source>
</evidence>
<dbReference type="Proteomes" id="UP001412239">
    <property type="component" value="Unassembled WGS sequence"/>
</dbReference>
<feature type="region of interest" description="Disordered" evidence="5">
    <location>
        <begin position="426"/>
        <end position="448"/>
    </location>
</feature>
<evidence type="ECO:0000256" key="3">
    <source>
        <dbReference type="ARBA" id="ARBA00022827"/>
    </source>
</evidence>
<keyword evidence="9" id="KW-1185">Reference proteome</keyword>
<evidence type="ECO:0000256" key="1">
    <source>
        <dbReference type="ARBA" id="ARBA00005466"/>
    </source>
</evidence>
<evidence type="ECO:0000259" key="7">
    <source>
        <dbReference type="PROSITE" id="PS51387"/>
    </source>
</evidence>
<feature type="domain" description="FAD-binding PCMH-type" evidence="7">
    <location>
        <begin position="96"/>
        <end position="266"/>
    </location>
</feature>
<keyword evidence="3" id="KW-0274">FAD</keyword>
<gene>
    <name evidence="8" type="ORF">GSTUAT00005544001</name>
</gene>
<dbReference type="InterPro" id="IPR050416">
    <property type="entry name" value="FAD-linked_Oxidoreductase"/>
</dbReference>
<evidence type="ECO:0000256" key="5">
    <source>
        <dbReference type="SAM" id="MobiDB-lite"/>
    </source>
</evidence>
<keyword evidence="4" id="KW-0560">Oxidoreductase</keyword>
<dbReference type="AlphaFoldDB" id="A0A292PRU7"/>
<dbReference type="InterPro" id="IPR016169">
    <property type="entry name" value="FAD-bd_PCMH_sub2"/>
</dbReference>
<evidence type="ECO:0000313" key="8">
    <source>
        <dbReference type="EMBL" id="CUS10362.1"/>
    </source>
</evidence>
<dbReference type="GO" id="GO:0016491">
    <property type="term" value="F:oxidoreductase activity"/>
    <property type="evidence" value="ECO:0007669"/>
    <property type="project" value="UniProtKB-KW"/>
</dbReference>
<feature type="chain" id="PRO_5012494065" description="FAD-binding PCMH-type domain-containing protein" evidence="6">
    <location>
        <begin position="17"/>
        <end position="448"/>
    </location>
</feature>
<evidence type="ECO:0000256" key="4">
    <source>
        <dbReference type="ARBA" id="ARBA00023002"/>
    </source>
</evidence>
<sequence>MKFLTGILFALQMASAHPPTQDIKDEVIAFTQFLNLSTAVSEGIAALFRQHPKPIAGNVDLACQVTRLIFGSSYSDPVTDSTTYTTLADINWSQSCRLRPSCIVTPRSALEVSAAIKVISFLDIPFSVRSGGHSANPGRANTDTGILISLNELSEVSLSADKTVASIGPGNRLGGISYFTNGYGFAYDNVMNFQVVLSTGDIVNANADENPDLFWGLKGGSGNFGIVTRFDLATFPELSSFRYEVLRYSAAQNEKLLEAQEEYQRVGELDAKSGIMQLINADTSLIALVYTGGRPDEQPAAFKPFYEVPGISPLVPPIAGGLAGLTQAFAPLFSGPTKRHTIGVVATRIDVDLYKALYVRYEPIRAEVAQRANGSLSLVMQIIYKSAIEYSSRTHGNAMGFSDEPQQFTHTLPHHLPTLTNSLLKGSSTSLTGQTQTTTHTSLIQKSD</sequence>
<dbReference type="PANTHER" id="PTHR42973">
    <property type="entry name" value="BINDING OXIDOREDUCTASE, PUTATIVE (AFU_ORTHOLOGUE AFUA_1G17690)-RELATED"/>
    <property type="match status" value="1"/>
</dbReference>
<dbReference type="Pfam" id="PF01565">
    <property type="entry name" value="FAD_binding_4"/>
    <property type="match status" value="1"/>
</dbReference>
<accession>A0A292PRU7</accession>
<evidence type="ECO:0000256" key="6">
    <source>
        <dbReference type="SAM" id="SignalP"/>
    </source>
</evidence>
<dbReference type="PANTHER" id="PTHR42973:SF54">
    <property type="entry name" value="FAD-BINDING PCMH-TYPE DOMAIN-CONTAINING PROTEIN"/>
    <property type="match status" value="1"/>
</dbReference>
<dbReference type="Gene3D" id="3.30.465.10">
    <property type="match status" value="2"/>
</dbReference>
<reference evidence="8" key="1">
    <citation type="submission" date="2015-10" db="EMBL/GenBank/DDBJ databases">
        <authorList>
            <person name="Regsiter A."/>
            <person name="william w."/>
        </authorList>
    </citation>
    <scope>NUCLEOTIDE SEQUENCE</scope>
    <source>
        <strain evidence="8">Montdore</strain>
    </source>
</reference>
<proteinExistence type="inferred from homology"/>
<feature type="signal peptide" evidence="6">
    <location>
        <begin position="1"/>
        <end position="16"/>
    </location>
</feature>
<dbReference type="PROSITE" id="PS51387">
    <property type="entry name" value="FAD_PCMH"/>
    <property type="match status" value="1"/>
</dbReference>
<keyword evidence="6" id="KW-0732">Signal</keyword>
<organism evidence="8 9">
    <name type="scientific">Tuber aestivum</name>
    <name type="common">summer truffle</name>
    <dbReference type="NCBI Taxonomy" id="59557"/>
    <lineage>
        <taxon>Eukaryota</taxon>
        <taxon>Fungi</taxon>
        <taxon>Dikarya</taxon>
        <taxon>Ascomycota</taxon>
        <taxon>Pezizomycotina</taxon>
        <taxon>Pezizomycetes</taxon>
        <taxon>Pezizales</taxon>
        <taxon>Tuberaceae</taxon>
        <taxon>Tuber</taxon>
    </lineage>
</organism>
<dbReference type="InterPro" id="IPR016166">
    <property type="entry name" value="FAD-bd_PCMH"/>
</dbReference>
<dbReference type="GO" id="GO:0071949">
    <property type="term" value="F:FAD binding"/>
    <property type="evidence" value="ECO:0007669"/>
    <property type="project" value="InterPro"/>
</dbReference>